<comment type="cofactor">
    <cofactor evidence="1">
        <name>[4Fe-4S] cluster</name>
        <dbReference type="ChEBI" id="CHEBI:49883"/>
    </cofactor>
</comment>
<dbReference type="NCBIfam" id="TIGR04085">
    <property type="entry name" value="rSAM_more_4Fe4S"/>
    <property type="match status" value="1"/>
</dbReference>
<dbReference type="PANTHER" id="PTHR43273">
    <property type="entry name" value="ANAEROBIC SULFATASE-MATURATING ENZYME HOMOLOG ASLB-RELATED"/>
    <property type="match status" value="1"/>
</dbReference>
<evidence type="ECO:0000256" key="2">
    <source>
        <dbReference type="ARBA" id="ARBA00022691"/>
    </source>
</evidence>
<dbReference type="InterPro" id="IPR013785">
    <property type="entry name" value="Aldolase_TIM"/>
</dbReference>
<evidence type="ECO:0000313" key="8">
    <source>
        <dbReference type="EMBL" id="MFA0813691.1"/>
    </source>
</evidence>
<evidence type="ECO:0000256" key="5">
    <source>
        <dbReference type="ARBA" id="ARBA00023014"/>
    </source>
</evidence>
<dbReference type="RefSeq" id="WP_371841503.1">
    <property type="nucleotide sequence ID" value="NZ_JBGMEK010000123.1"/>
</dbReference>
<dbReference type="Gene3D" id="3.20.20.70">
    <property type="entry name" value="Aldolase class I"/>
    <property type="match status" value="1"/>
</dbReference>
<reference evidence="8 9" key="1">
    <citation type="submission" date="2024-08" db="EMBL/GenBank/DDBJ databases">
        <authorList>
            <person name="Ishaq N."/>
        </authorList>
    </citation>
    <scope>NUCLEOTIDE SEQUENCE [LARGE SCALE GENOMIC DNA]</scope>
    <source>
        <strain evidence="8 9">DSM 18651</strain>
    </source>
</reference>
<feature type="domain" description="Radical SAM core" evidence="7">
    <location>
        <begin position="1"/>
        <end position="213"/>
    </location>
</feature>
<comment type="similarity">
    <text evidence="6">Belongs to the radical SAM superfamily. Anaerobic sulfatase-maturating enzyme family.</text>
</comment>
<dbReference type="InterPro" id="IPR023885">
    <property type="entry name" value="4Fe4S-binding_SPASM_dom"/>
</dbReference>
<dbReference type="SFLD" id="SFLDS00029">
    <property type="entry name" value="Radical_SAM"/>
    <property type="match status" value="1"/>
</dbReference>
<evidence type="ECO:0000259" key="7">
    <source>
        <dbReference type="PROSITE" id="PS51918"/>
    </source>
</evidence>
<dbReference type="EMBL" id="JBGMEK010000123">
    <property type="protein sequence ID" value="MFA0813691.1"/>
    <property type="molecule type" value="Genomic_DNA"/>
</dbReference>
<evidence type="ECO:0000256" key="1">
    <source>
        <dbReference type="ARBA" id="ARBA00001966"/>
    </source>
</evidence>
<evidence type="ECO:0000256" key="6">
    <source>
        <dbReference type="ARBA" id="ARBA00023601"/>
    </source>
</evidence>
<dbReference type="InterPro" id="IPR017200">
    <property type="entry name" value="PqqE-like"/>
</dbReference>
<keyword evidence="4" id="KW-0408">Iron</keyword>
<organism evidence="8 9">
    <name type="scientific">Microbulbifer epialgicus</name>
    <dbReference type="NCBI Taxonomy" id="393907"/>
    <lineage>
        <taxon>Bacteria</taxon>
        <taxon>Pseudomonadati</taxon>
        <taxon>Pseudomonadota</taxon>
        <taxon>Gammaproteobacteria</taxon>
        <taxon>Cellvibrionales</taxon>
        <taxon>Microbulbiferaceae</taxon>
        <taxon>Microbulbifer</taxon>
    </lineage>
</organism>
<name>A0ABV4P5N3_9GAMM</name>
<sequence length="407" mass="46571">MLTNVIKPTHACNLACTYCYNEDDRTKRMSINTLESTIKNTCEYARAKNESGKVDFIWHGGEPMLVGLDFYKQAIKFQERYKKSLKFENVMQTNGTLIDSRWCDFFVEEKFHVSISIDGVKHVNDVTRINRKGEGSFDNVFEAIQLVKKYQIPLGVCLVLNKINVPHLDEIYDFLRDEQLNFNVIPMTNSGDAVASIGEIGLTPKEYAEGWIKLYDRWFYDERHGSILCSDFANKSAGVLGGRAMDCIGAKNCSMNTVSTDHNGYVYPCATMSPDPEWVYGNINDSSIKELMQSDNAQKALQRKTDEHCLECKWLNVCNGGCISRADKFFGTIDTRDYYCSGLYQIYEHIEGRLREVQDIDLECLPPKDFVDQRKAPTKRRIVSKNYERFSRDTTTTVLKFVDAASL</sequence>
<dbReference type="PROSITE" id="PS51918">
    <property type="entry name" value="RADICAL_SAM"/>
    <property type="match status" value="1"/>
</dbReference>
<protein>
    <submittedName>
        <fullName evidence="8">Dynobactin maturation radical SAM/SPASM protein DynA</fullName>
    </submittedName>
</protein>
<keyword evidence="5" id="KW-0411">Iron-sulfur</keyword>
<evidence type="ECO:0000256" key="3">
    <source>
        <dbReference type="ARBA" id="ARBA00022723"/>
    </source>
</evidence>
<comment type="caution">
    <text evidence="8">The sequence shown here is derived from an EMBL/GenBank/DDBJ whole genome shotgun (WGS) entry which is preliminary data.</text>
</comment>
<dbReference type="InterPro" id="IPR007197">
    <property type="entry name" value="rSAM"/>
</dbReference>
<gene>
    <name evidence="8" type="primary">dynA</name>
    <name evidence="8" type="ORF">ACCI49_22645</name>
</gene>
<dbReference type="PIRSF" id="PIRSF037420">
    <property type="entry name" value="PQQ_syn_pqqE"/>
    <property type="match status" value="1"/>
</dbReference>
<dbReference type="Pfam" id="PF13186">
    <property type="entry name" value="SPASM"/>
    <property type="match status" value="1"/>
</dbReference>
<dbReference type="InterPro" id="IPR058240">
    <property type="entry name" value="rSAM_sf"/>
</dbReference>
<dbReference type="SUPFAM" id="SSF102114">
    <property type="entry name" value="Radical SAM enzymes"/>
    <property type="match status" value="1"/>
</dbReference>
<dbReference type="InterPro" id="IPR023867">
    <property type="entry name" value="Sulphatase_maturase_rSAM"/>
</dbReference>
<evidence type="ECO:0000313" key="9">
    <source>
        <dbReference type="Proteomes" id="UP001569428"/>
    </source>
</evidence>
<proteinExistence type="inferred from homology"/>
<dbReference type="Pfam" id="PF04055">
    <property type="entry name" value="Radical_SAM"/>
    <property type="match status" value="1"/>
</dbReference>
<keyword evidence="2" id="KW-0949">S-adenosyl-L-methionine</keyword>
<dbReference type="CDD" id="cd01335">
    <property type="entry name" value="Radical_SAM"/>
    <property type="match status" value="1"/>
</dbReference>
<dbReference type="SFLD" id="SFLDG01384">
    <property type="entry name" value="thioether_bond_formation_requi"/>
    <property type="match status" value="1"/>
</dbReference>
<evidence type="ECO:0000256" key="4">
    <source>
        <dbReference type="ARBA" id="ARBA00023004"/>
    </source>
</evidence>
<dbReference type="Proteomes" id="UP001569428">
    <property type="component" value="Unassembled WGS sequence"/>
</dbReference>
<accession>A0ABV4P5N3</accession>
<dbReference type="SFLD" id="SFLDG01386">
    <property type="entry name" value="main_SPASM_domain-containing"/>
    <property type="match status" value="1"/>
</dbReference>
<keyword evidence="3" id="KW-0479">Metal-binding</keyword>
<dbReference type="SFLD" id="SFLDG01072">
    <property type="entry name" value="dehydrogenase_like"/>
    <property type="match status" value="1"/>
</dbReference>
<dbReference type="PANTHER" id="PTHR43273:SF3">
    <property type="entry name" value="ANAEROBIC SULFATASE-MATURATING ENZYME HOMOLOG ASLB-RELATED"/>
    <property type="match status" value="1"/>
</dbReference>
<dbReference type="SFLD" id="SFLDG01067">
    <property type="entry name" value="SPASM/twitch_domain_containing"/>
    <property type="match status" value="1"/>
</dbReference>
<keyword evidence="9" id="KW-1185">Reference proteome</keyword>
<dbReference type="NCBIfam" id="NF041298">
    <property type="entry name" value="rSAM_mat_DynA"/>
    <property type="match status" value="1"/>
</dbReference>